<organism evidence="2 3">
    <name type="scientific">Talaromyces amestolkiae</name>
    <dbReference type="NCBI Taxonomy" id="1196081"/>
    <lineage>
        <taxon>Eukaryota</taxon>
        <taxon>Fungi</taxon>
        <taxon>Dikarya</taxon>
        <taxon>Ascomycota</taxon>
        <taxon>Pezizomycotina</taxon>
        <taxon>Eurotiomycetes</taxon>
        <taxon>Eurotiomycetidae</taxon>
        <taxon>Eurotiales</taxon>
        <taxon>Trichocomaceae</taxon>
        <taxon>Talaromyces</taxon>
        <taxon>Talaromyces sect. Talaromyces</taxon>
    </lineage>
</organism>
<comment type="caution">
    <text evidence="2">The sequence shown here is derived from an EMBL/GenBank/DDBJ whole genome shotgun (WGS) entry which is preliminary data.</text>
</comment>
<keyword evidence="3" id="KW-1185">Reference proteome</keyword>
<reference evidence="2 3" key="1">
    <citation type="journal article" date="2017" name="Biotechnol. Biofuels">
        <title>Differential beta-glucosidase expression as a function of carbon source availability in Talaromyces amestolkiae: a genomic and proteomic approach.</title>
        <authorList>
            <person name="de Eugenio L.I."/>
            <person name="Mendez-Liter J.A."/>
            <person name="Nieto-Dominguez M."/>
            <person name="Alonso L."/>
            <person name="Gil-Munoz J."/>
            <person name="Barriuso J."/>
            <person name="Prieto A."/>
            <person name="Martinez M.J."/>
        </authorList>
    </citation>
    <scope>NUCLEOTIDE SEQUENCE [LARGE SCALE GENOMIC DNA]</scope>
    <source>
        <strain evidence="2 3">CIB</strain>
    </source>
</reference>
<feature type="region of interest" description="Disordered" evidence="1">
    <location>
        <begin position="1"/>
        <end position="68"/>
    </location>
</feature>
<dbReference type="OrthoDB" id="4225752at2759"/>
<evidence type="ECO:0000313" key="3">
    <source>
        <dbReference type="Proteomes" id="UP000249363"/>
    </source>
</evidence>
<accession>A0A364L0E9</accession>
<dbReference type="Proteomes" id="UP000249363">
    <property type="component" value="Unassembled WGS sequence"/>
</dbReference>
<dbReference type="AlphaFoldDB" id="A0A364L0E9"/>
<dbReference type="RefSeq" id="XP_040733798.1">
    <property type="nucleotide sequence ID" value="XM_040877754.1"/>
</dbReference>
<protein>
    <submittedName>
        <fullName evidence="2">Uncharacterized protein</fullName>
    </submittedName>
</protein>
<evidence type="ECO:0000256" key="1">
    <source>
        <dbReference type="SAM" id="MobiDB-lite"/>
    </source>
</evidence>
<sequence length="98" mass="9778">MATPSSSSNRTGETMPNHLPIATQGGASAIPTAANNTGGGSGWGDSGFIKGGGGEHRKESDGSCVSGDHSFAKHKPGCPQGITGKITDFVNTVHGQGR</sequence>
<feature type="compositionally biased region" description="Gly residues" evidence="1">
    <location>
        <begin position="37"/>
        <end position="52"/>
    </location>
</feature>
<dbReference type="STRING" id="1196081.A0A364L0E9"/>
<dbReference type="EMBL" id="MIKG01000009">
    <property type="protein sequence ID" value="RAO69282.1"/>
    <property type="molecule type" value="Genomic_DNA"/>
</dbReference>
<name>A0A364L0E9_TALAM</name>
<feature type="compositionally biased region" description="Polar residues" evidence="1">
    <location>
        <begin position="1"/>
        <end position="14"/>
    </location>
</feature>
<proteinExistence type="predicted"/>
<evidence type="ECO:0000313" key="2">
    <source>
        <dbReference type="EMBL" id="RAO69282.1"/>
    </source>
</evidence>
<dbReference type="GeneID" id="63794510"/>
<gene>
    <name evidence="2" type="ORF">BHQ10_005294</name>
</gene>